<evidence type="ECO:0008006" key="4">
    <source>
        <dbReference type="Google" id="ProtNLM"/>
    </source>
</evidence>
<feature type="signal peptide" evidence="1">
    <location>
        <begin position="1"/>
        <end position="20"/>
    </location>
</feature>
<dbReference type="AlphaFoldDB" id="A0A511DJI5"/>
<gene>
    <name evidence="2" type="ORF">PSU4_29080</name>
</gene>
<dbReference type="InterPro" id="IPR011045">
    <property type="entry name" value="N2O_reductase_N"/>
</dbReference>
<dbReference type="Gene3D" id="2.130.10.10">
    <property type="entry name" value="YVTN repeat-like/Quinoprotein amine dehydrogenase"/>
    <property type="match status" value="2"/>
</dbReference>
<dbReference type="EMBL" id="BJVJ01000026">
    <property type="protein sequence ID" value="GEL23954.1"/>
    <property type="molecule type" value="Genomic_DNA"/>
</dbReference>
<comment type="caution">
    <text evidence="2">The sequence shown here is derived from an EMBL/GenBank/DDBJ whole genome shotgun (WGS) entry which is preliminary data.</text>
</comment>
<keyword evidence="1" id="KW-0732">Signal</keyword>
<accession>A0A511DJI5</accession>
<evidence type="ECO:0000256" key="1">
    <source>
        <dbReference type="SAM" id="SignalP"/>
    </source>
</evidence>
<protein>
    <recommendedName>
        <fullName evidence="4">Lipoprotein</fullName>
    </recommendedName>
</protein>
<dbReference type="SUPFAM" id="SSF50974">
    <property type="entry name" value="Nitrous oxide reductase, N-terminal domain"/>
    <property type="match status" value="1"/>
</dbReference>
<name>A0A511DJI5_9PSEU</name>
<dbReference type="PROSITE" id="PS51257">
    <property type="entry name" value="PROKAR_LIPOPROTEIN"/>
    <property type="match status" value="1"/>
</dbReference>
<proteinExistence type="predicted"/>
<evidence type="ECO:0000313" key="3">
    <source>
        <dbReference type="Proteomes" id="UP000321685"/>
    </source>
</evidence>
<dbReference type="PANTHER" id="PTHR47197">
    <property type="entry name" value="PROTEIN NIRF"/>
    <property type="match status" value="1"/>
</dbReference>
<keyword evidence="3" id="KW-1185">Reference proteome</keyword>
<dbReference type="InterPro" id="IPR051200">
    <property type="entry name" value="Host-pathogen_enzymatic-act"/>
</dbReference>
<dbReference type="Proteomes" id="UP000321685">
    <property type="component" value="Unassembled WGS sequence"/>
</dbReference>
<sequence length="311" mass="31764">MRWLAVAVVLVAAACTGSPAGDRTFDVHSPGDLALSPDGGVAYVIDQADGVVRAVDTSSGRERVPVDAPFTDSLTADHRGARLYAFSRSAGAVTVIDPRSMAVVARISADDTVAVAVAPDDSRAYVASGRGGSVTVVDLASGAAVVRPVGVSPSDVVAAGAHVYVALTADRAIAVLTRDGVVAGEVRLPASAVTIGNPIKLGVSPDESTLLALDPVRSELYVIDPRSSELLATLGAAEGASELRMSADGSRAYVVGTTATEIAEIDVRRRVQVTTVALDCGPGGIAEMPDGHALVATCPEQDTVAIMNRRR</sequence>
<organism evidence="2 3">
    <name type="scientific">Pseudonocardia sulfidoxydans NBRC 16205</name>
    <dbReference type="NCBI Taxonomy" id="1223511"/>
    <lineage>
        <taxon>Bacteria</taxon>
        <taxon>Bacillati</taxon>
        <taxon>Actinomycetota</taxon>
        <taxon>Actinomycetes</taxon>
        <taxon>Pseudonocardiales</taxon>
        <taxon>Pseudonocardiaceae</taxon>
        <taxon>Pseudonocardia</taxon>
    </lineage>
</organism>
<feature type="chain" id="PRO_5038817939" description="Lipoprotein" evidence="1">
    <location>
        <begin position="21"/>
        <end position="311"/>
    </location>
</feature>
<dbReference type="PANTHER" id="PTHR47197:SF3">
    <property type="entry name" value="DIHYDRO-HEME D1 DEHYDROGENASE"/>
    <property type="match status" value="1"/>
</dbReference>
<evidence type="ECO:0000313" key="2">
    <source>
        <dbReference type="EMBL" id="GEL23954.1"/>
    </source>
</evidence>
<reference evidence="2 3" key="1">
    <citation type="submission" date="2019-07" db="EMBL/GenBank/DDBJ databases">
        <title>Whole genome shotgun sequence of Pseudonocardia sulfidoxydans NBRC 16205.</title>
        <authorList>
            <person name="Hosoyama A."/>
            <person name="Uohara A."/>
            <person name="Ohji S."/>
            <person name="Ichikawa N."/>
        </authorList>
    </citation>
    <scope>NUCLEOTIDE SEQUENCE [LARGE SCALE GENOMIC DNA]</scope>
    <source>
        <strain evidence="2 3">NBRC 16205</strain>
    </source>
</reference>
<dbReference type="InterPro" id="IPR015943">
    <property type="entry name" value="WD40/YVTN_repeat-like_dom_sf"/>
</dbReference>